<evidence type="ECO:0000259" key="6">
    <source>
        <dbReference type="PROSITE" id="PS50977"/>
    </source>
</evidence>
<dbReference type="EMBL" id="JAMZFT010000001">
    <property type="protein sequence ID" value="MCP1335443.1"/>
    <property type="molecule type" value="Genomic_DNA"/>
</dbReference>
<feature type="compositionally biased region" description="Basic and acidic residues" evidence="5">
    <location>
        <begin position="8"/>
        <end position="20"/>
    </location>
</feature>
<comment type="caution">
    <text evidence="7">The sequence shown here is derived from an EMBL/GenBank/DDBJ whole genome shotgun (WGS) entry which is preliminary data.</text>
</comment>
<dbReference type="PROSITE" id="PS50977">
    <property type="entry name" value="HTH_TETR_2"/>
    <property type="match status" value="1"/>
</dbReference>
<dbReference type="Gene3D" id="1.10.10.60">
    <property type="entry name" value="Homeodomain-like"/>
    <property type="match status" value="1"/>
</dbReference>
<dbReference type="GO" id="GO:0000976">
    <property type="term" value="F:transcription cis-regulatory region binding"/>
    <property type="evidence" value="ECO:0007669"/>
    <property type="project" value="TreeGrafter"/>
</dbReference>
<dbReference type="Pfam" id="PF17932">
    <property type="entry name" value="TetR_C_24"/>
    <property type="match status" value="1"/>
</dbReference>
<evidence type="ECO:0000256" key="5">
    <source>
        <dbReference type="SAM" id="MobiDB-lite"/>
    </source>
</evidence>
<dbReference type="GO" id="GO:0003700">
    <property type="term" value="F:DNA-binding transcription factor activity"/>
    <property type="evidence" value="ECO:0007669"/>
    <property type="project" value="TreeGrafter"/>
</dbReference>
<dbReference type="InterPro" id="IPR001647">
    <property type="entry name" value="HTH_TetR"/>
</dbReference>
<keyword evidence="8" id="KW-1185">Reference proteome</keyword>
<sequence length="223" mass="25077">MAGVGTLKQERTGNSEGGIDRRQQFVDAATHLFSRNGYHETTVKEVAQYAGVSPGLIYNYVRDKEELLLLALVGVLDKYKEELPKAVAQHTDPIDRFAAALEAYCRVVAAMPEATLLAYRYTALLPPAMRDRIKGMEIETNEIISDCIRECIAAGYFRTVNVEFVTYRVVMVAHGWALKAWRLAKMLTIDEYINGSIDLFLTALLTPKGLRRYRSKSRKPEGV</sequence>
<feature type="domain" description="HTH tetR-type" evidence="6">
    <location>
        <begin position="19"/>
        <end position="79"/>
    </location>
</feature>
<feature type="DNA-binding region" description="H-T-H motif" evidence="4">
    <location>
        <begin position="42"/>
        <end position="61"/>
    </location>
</feature>
<dbReference type="SUPFAM" id="SSF48498">
    <property type="entry name" value="Tetracyclin repressor-like, C-terminal domain"/>
    <property type="match status" value="1"/>
</dbReference>
<organism evidence="7 8">
    <name type="scientific">Futiania mangrovi</name>
    <dbReference type="NCBI Taxonomy" id="2959716"/>
    <lineage>
        <taxon>Bacteria</taxon>
        <taxon>Pseudomonadati</taxon>
        <taxon>Pseudomonadota</taxon>
        <taxon>Alphaproteobacteria</taxon>
        <taxon>Futianiales</taxon>
        <taxon>Futianiaceae</taxon>
        <taxon>Futiania</taxon>
    </lineage>
</organism>
<evidence type="ECO:0000256" key="2">
    <source>
        <dbReference type="ARBA" id="ARBA00023125"/>
    </source>
</evidence>
<accession>A0A9J6PCR5</accession>
<evidence type="ECO:0000256" key="3">
    <source>
        <dbReference type="ARBA" id="ARBA00023163"/>
    </source>
</evidence>
<dbReference type="InterPro" id="IPR050109">
    <property type="entry name" value="HTH-type_TetR-like_transc_reg"/>
</dbReference>
<keyword evidence="2 4" id="KW-0238">DNA-binding</keyword>
<gene>
    <name evidence="7" type="ORF">NJQ99_03380</name>
</gene>
<keyword evidence="3" id="KW-0804">Transcription</keyword>
<dbReference type="RefSeq" id="WP_269331388.1">
    <property type="nucleotide sequence ID" value="NZ_JAMZFT010000001.1"/>
</dbReference>
<evidence type="ECO:0000256" key="1">
    <source>
        <dbReference type="ARBA" id="ARBA00023015"/>
    </source>
</evidence>
<dbReference type="InterPro" id="IPR023772">
    <property type="entry name" value="DNA-bd_HTH_TetR-type_CS"/>
</dbReference>
<dbReference type="Pfam" id="PF00440">
    <property type="entry name" value="TetR_N"/>
    <property type="match status" value="1"/>
</dbReference>
<dbReference type="PRINTS" id="PR00455">
    <property type="entry name" value="HTHTETR"/>
</dbReference>
<dbReference type="AlphaFoldDB" id="A0A9J6PCR5"/>
<evidence type="ECO:0000256" key="4">
    <source>
        <dbReference type="PROSITE-ProRule" id="PRU00335"/>
    </source>
</evidence>
<dbReference type="PROSITE" id="PS01081">
    <property type="entry name" value="HTH_TETR_1"/>
    <property type="match status" value="1"/>
</dbReference>
<protein>
    <submittedName>
        <fullName evidence="7">TetR/AcrR family transcriptional regulator</fullName>
    </submittedName>
</protein>
<evidence type="ECO:0000313" key="8">
    <source>
        <dbReference type="Proteomes" id="UP001055804"/>
    </source>
</evidence>
<keyword evidence="1" id="KW-0805">Transcription regulation</keyword>
<dbReference type="SUPFAM" id="SSF46689">
    <property type="entry name" value="Homeodomain-like"/>
    <property type="match status" value="1"/>
</dbReference>
<evidence type="ECO:0000313" key="7">
    <source>
        <dbReference type="EMBL" id="MCP1335443.1"/>
    </source>
</evidence>
<proteinExistence type="predicted"/>
<dbReference type="PANTHER" id="PTHR30055">
    <property type="entry name" value="HTH-TYPE TRANSCRIPTIONAL REGULATOR RUTR"/>
    <property type="match status" value="1"/>
</dbReference>
<name>A0A9J6PCR5_9PROT</name>
<dbReference type="PANTHER" id="PTHR30055:SF240">
    <property type="entry name" value="HTH-TYPE TRANSCRIPTIONAL REGULATOR ACRR"/>
    <property type="match status" value="1"/>
</dbReference>
<dbReference type="InterPro" id="IPR036271">
    <property type="entry name" value="Tet_transcr_reg_TetR-rel_C_sf"/>
</dbReference>
<feature type="region of interest" description="Disordered" evidence="5">
    <location>
        <begin position="1"/>
        <end position="20"/>
    </location>
</feature>
<dbReference type="InterPro" id="IPR041490">
    <property type="entry name" value="KstR2_TetR_C"/>
</dbReference>
<dbReference type="InterPro" id="IPR009057">
    <property type="entry name" value="Homeodomain-like_sf"/>
</dbReference>
<dbReference type="Gene3D" id="1.10.357.10">
    <property type="entry name" value="Tetracycline Repressor, domain 2"/>
    <property type="match status" value="1"/>
</dbReference>
<dbReference type="Proteomes" id="UP001055804">
    <property type="component" value="Unassembled WGS sequence"/>
</dbReference>
<reference evidence="7" key="1">
    <citation type="submission" date="2022-06" db="EMBL/GenBank/DDBJ databases">
        <title>Isolation and Genomics of Futiania mangrovii gen. nov., sp. nov., a Rare and Metabolically-versatile member in the Class Alphaproteobacteria.</title>
        <authorList>
            <person name="Liu L."/>
            <person name="Huang W.-C."/>
            <person name="Pan J."/>
            <person name="Li J."/>
            <person name="Huang Y."/>
            <person name="Du H."/>
            <person name="Liu Y."/>
            <person name="Li M."/>
        </authorList>
    </citation>
    <scope>NUCLEOTIDE SEQUENCE</scope>
    <source>
        <strain evidence="7">FT118</strain>
    </source>
</reference>